<evidence type="ECO:0000259" key="5">
    <source>
        <dbReference type="PROSITE" id="PS51935"/>
    </source>
</evidence>
<comment type="caution">
    <text evidence="6">The sequence shown here is derived from an EMBL/GenBank/DDBJ whole genome shotgun (WGS) entry which is preliminary data.</text>
</comment>
<dbReference type="EMBL" id="RJJX01000033">
    <property type="protein sequence ID" value="RUT72978.1"/>
    <property type="molecule type" value="Genomic_DNA"/>
</dbReference>
<comment type="similarity">
    <text evidence="1">Belongs to the peptidase C40 family.</text>
</comment>
<dbReference type="Pfam" id="PF00877">
    <property type="entry name" value="NLPC_P60"/>
    <property type="match status" value="1"/>
</dbReference>
<dbReference type="PANTHER" id="PTHR47053:SF1">
    <property type="entry name" value="MUREIN DD-ENDOPEPTIDASE MEPH-RELATED"/>
    <property type="match status" value="1"/>
</dbReference>
<dbReference type="InterPro" id="IPR003646">
    <property type="entry name" value="SH3-like_bac-type"/>
</dbReference>
<keyword evidence="4" id="KW-0788">Thiol protease</keyword>
<evidence type="ECO:0000313" key="7">
    <source>
        <dbReference type="Proteomes" id="UP000282985"/>
    </source>
</evidence>
<dbReference type="InterPro" id="IPR051202">
    <property type="entry name" value="Peptidase_C40"/>
</dbReference>
<feature type="domain" description="NlpC/P60" evidence="5">
    <location>
        <begin position="248"/>
        <end position="382"/>
    </location>
</feature>
<dbReference type="Proteomes" id="UP000282985">
    <property type="component" value="Unassembled WGS sequence"/>
</dbReference>
<keyword evidence="7" id="KW-1185">Reference proteome</keyword>
<proteinExistence type="inferred from homology"/>
<evidence type="ECO:0000256" key="4">
    <source>
        <dbReference type="ARBA" id="ARBA00022807"/>
    </source>
</evidence>
<evidence type="ECO:0000256" key="2">
    <source>
        <dbReference type="ARBA" id="ARBA00022670"/>
    </source>
</evidence>
<keyword evidence="2" id="KW-0645">Protease</keyword>
<dbReference type="GO" id="GO:0008234">
    <property type="term" value="F:cysteine-type peptidase activity"/>
    <property type="evidence" value="ECO:0007669"/>
    <property type="project" value="UniProtKB-KW"/>
</dbReference>
<reference evidence="6 7" key="1">
    <citation type="submission" date="2018-11" db="EMBL/GenBank/DDBJ databases">
        <title>Parancylomarina longa gen. nov., sp. nov., isolated from sediments of southern Okinawa.</title>
        <authorList>
            <person name="Fu T."/>
        </authorList>
    </citation>
    <scope>NUCLEOTIDE SEQUENCE [LARGE SCALE GENOMIC DNA]</scope>
    <source>
        <strain evidence="6 7">T3-2 S1-C</strain>
    </source>
</reference>
<gene>
    <name evidence="6" type="ORF">DLK05_15740</name>
</gene>
<dbReference type="AlphaFoldDB" id="A0A434AF55"/>
<keyword evidence="3 6" id="KW-0378">Hydrolase</keyword>
<dbReference type="GO" id="GO:0006508">
    <property type="term" value="P:proteolysis"/>
    <property type="evidence" value="ECO:0007669"/>
    <property type="project" value="UniProtKB-KW"/>
</dbReference>
<accession>A0A434AF55</accession>
<evidence type="ECO:0000313" key="6">
    <source>
        <dbReference type="EMBL" id="RUT72978.1"/>
    </source>
</evidence>
<protein>
    <submittedName>
        <fullName evidence="6">Glycoside hydrolase</fullName>
    </submittedName>
</protein>
<sequence>MIVQLLNKMRIFFWLVMILLGFACSDNAELLQQANRVSQDIKEQMAPDGREAIYKTNFYIDKNQTLVVSGETSLPEAKLALFSALEHRKIHLLDSMVLLPEKELGDLNWALVNLSVVNLRSKPKHSAELVSQAIMGTPVRVLKKQNSWYLIQTPDNYIAWVDRAALAFKTKEEMKQWRNSERVVFIPWFKLERDSIGKDVVTDLVAGSILELKRENSGFYWLTLPDGREIMVVKRDCELFNQWEQEKIEDASVLTKIAKQFMGRPYLWGGTSSKGVDCSGFVKSVYFMHGIILARDASLQFLHGDTISPEQGFRKLKEGDLVFFGRKATSDLPLKVTHVGMYMKDGEFIHSSGRVKINSFDSTADNYSDYRSISWLGGRRVLNRIGEAGVIRVAEHPWY</sequence>
<name>A0A434AF55_9BACT</name>
<organism evidence="6 7">
    <name type="scientific">Ancylomarina longa</name>
    <dbReference type="NCBI Taxonomy" id="2487017"/>
    <lineage>
        <taxon>Bacteria</taxon>
        <taxon>Pseudomonadati</taxon>
        <taxon>Bacteroidota</taxon>
        <taxon>Bacteroidia</taxon>
        <taxon>Marinilabiliales</taxon>
        <taxon>Marinifilaceae</taxon>
        <taxon>Ancylomarina</taxon>
    </lineage>
</organism>
<dbReference type="SUPFAM" id="SSF54001">
    <property type="entry name" value="Cysteine proteinases"/>
    <property type="match status" value="1"/>
</dbReference>
<dbReference type="PANTHER" id="PTHR47053">
    <property type="entry name" value="MUREIN DD-ENDOPEPTIDASE MEPH-RELATED"/>
    <property type="match status" value="1"/>
</dbReference>
<dbReference type="InterPro" id="IPR038765">
    <property type="entry name" value="Papain-like_cys_pep_sf"/>
</dbReference>
<dbReference type="Pfam" id="PF08239">
    <property type="entry name" value="SH3_3"/>
    <property type="match status" value="1"/>
</dbReference>
<dbReference type="Gene3D" id="3.90.1720.10">
    <property type="entry name" value="endopeptidase domain like (from Nostoc punctiforme)"/>
    <property type="match status" value="1"/>
</dbReference>
<dbReference type="Gene3D" id="2.30.30.40">
    <property type="entry name" value="SH3 Domains"/>
    <property type="match status" value="2"/>
</dbReference>
<dbReference type="PROSITE" id="PS51935">
    <property type="entry name" value="NLPC_P60"/>
    <property type="match status" value="1"/>
</dbReference>
<dbReference type="OrthoDB" id="9813368at2"/>
<dbReference type="SUPFAM" id="SSF82057">
    <property type="entry name" value="Prokaryotic SH3-related domain"/>
    <property type="match status" value="1"/>
</dbReference>
<dbReference type="InterPro" id="IPR000064">
    <property type="entry name" value="NLP_P60_dom"/>
</dbReference>
<evidence type="ECO:0000256" key="3">
    <source>
        <dbReference type="ARBA" id="ARBA00022801"/>
    </source>
</evidence>
<evidence type="ECO:0000256" key="1">
    <source>
        <dbReference type="ARBA" id="ARBA00007074"/>
    </source>
</evidence>